<evidence type="ECO:0000256" key="1">
    <source>
        <dbReference type="SAM" id="MobiDB-lite"/>
    </source>
</evidence>
<name>A0AAD4BK50_BOLED</name>
<sequence>MTYPYSDTEGIMAHVERLSGVKQETKACIHNLLQYRAVRTRARLPRGQSAAVLVPLFVGRSGDLYVLLSRRSDALNAFAGDTALPGGKVDVQDVTVEDTARREAFEEIGLPVDKARVPLLCVMEPYLAKGEILVTPVVVLVLDNSLQPNLNSSEVTLIFAQPLSSFLSSTPHLSTGRTADPKNPYHTFTDIPWSEGGAVRLHRFLTGRESEGVKPVFGLTASILIKTATIGYGRLPEFEVQPPNAPTPAQQIALALLTPANPVRIACEREGVDANKAAARFLRPPLAANAPRTIEWEKIGVEWKRLLDGDNVATVDAAIGKGNGSGRSRSVSRGRTPGGDGVQKRIEEIKKRIQEHMDDGEGSEGLNAKIEEYKKQARERSEQTEESSKEHGDREEEHEDTIPDIAKLGEFLDKTRDMVNERMKEVKNDEKKLAKARKTYPKITEQVRKQLDEARNEDGEFDPKALFAIIPKEGQEGLKNGIQSGKEGIKRGSGDVDDGEGRDQGIGRGKEGTRTGLEEMRKYIGKGGDGHNPEQAVRRKRDAKL</sequence>
<feature type="region of interest" description="Disordered" evidence="1">
    <location>
        <begin position="318"/>
        <end position="344"/>
    </location>
</feature>
<dbReference type="AlphaFoldDB" id="A0AAD4BK50"/>
<dbReference type="PANTHER" id="PTHR12992">
    <property type="entry name" value="NUDIX HYDROLASE"/>
    <property type="match status" value="1"/>
</dbReference>
<feature type="compositionally biased region" description="Basic and acidic residues" evidence="1">
    <location>
        <begin position="487"/>
        <end position="532"/>
    </location>
</feature>
<dbReference type="InterPro" id="IPR015797">
    <property type="entry name" value="NUDIX_hydrolase-like_dom_sf"/>
</dbReference>
<organism evidence="3 4">
    <name type="scientific">Boletus edulis BED1</name>
    <dbReference type="NCBI Taxonomy" id="1328754"/>
    <lineage>
        <taxon>Eukaryota</taxon>
        <taxon>Fungi</taxon>
        <taxon>Dikarya</taxon>
        <taxon>Basidiomycota</taxon>
        <taxon>Agaricomycotina</taxon>
        <taxon>Agaricomycetes</taxon>
        <taxon>Agaricomycetidae</taxon>
        <taxon>Boletales</taxon>
        <taxon>Boletineae</taxon>
        <taxon>Boletaceae</taxon>
        <taxon>Boletoideae</taxon>
        <taxon>Boletus</taxon>
    </lineage>
</organism>
<comment type="caution">
    <text evidence="3">The sequence shown here is derived from an EMBL/GenBank/DDBJ whole genome shotgun (WGS) entry which is preliminary data.</text>
</comment>
<dbReference type="GO" id="GO:0015938">
    <property type="term" value="P:coenzyme A catabolic process"/>
    <property type="evidence" value="ECO:0007669"/>
    <property type="project" value="TreeGrafter"/>
</dbReference>
<evidence type="ECO:0000259" key="2">
    <source>
        <dbReference type="PROSITE" id="PS51462"/>
    </source>
</evidence>
<reference evidence="3" key="1">
    <citation type="submission" date="2019-10" db="EMBL/GenBank/DDBJ databases">
        <authorList>
            <consortium name="DOE Joint Genome Institute"/>
            <person name="Kuo A."/>
            <person name="Miyauchi S."/>
            <person name="Kiss E."/>
            <person name="Drula E."/>
            <person name="Kohler A."/>
            <person name="Sanchez-Garcia M."/>
            <person name="Andreopoulos B."/>
            <person name="Barry K.W."/>
            <person name="Bonito G."/>
            <person name="Buee M."/>
            <person name="Carver A."/>
            <person name="Chen C."/>
            <person name="Cichocki N."/>
            <person name="Clum A."/>
            <person name="Culley D."/>
            <person name="Crous P.W."/>
            <person name="Fauchery L."/>
            <person name="Girlanda M."/>
            <person name="Hayes R."/>
            <person name="Keri Z."/>
            <person name="LaButti K."/>
            <person name="Lipzen A."/>
            <person name="Lombard V."/>
            <person name="Magnuson J."/>
            <person name="Maillard F."/>
            <person name="Morin E."/>
            <person name="Murat C."/>
            <person name="Nolan M."/>
            <person name="Ohm R."/>
            <person name="Pangilinan J."/>
            <person name="Pereira M."/>
            <person name="Perotto S."/>
            <person name="Peter M."/>
            <person name="Riley R."/>
            <person name="Sitrit Y."/>
            <person name="Stielow B."/>
            <person name="Szollosi G."/>
            <person name="Zifcakova L."/>
            <person name="Stursova M."/>
            <person name="Spatafora J.W."/>
            <person name="Tedersoo L."/>
            <person name="Vaario L.-M."/>
            <person name="Yamada A."/>
            <person name="Yan M."/>
            <person name="Wang P."/>
            <person name="Xu J."/>
            <person name="Bruns T."/>
            <person name="Baldrian P."/>
            <person name="Vilgalys R."/>
            <person name="Henrissat B."/>
            <person name="Grigoriev I.V."/>
            <person name="Hibbett D."/>
            <person name="Nagy L.G."/>
            <person name="Martin F.M."/>
        </authorList>
    </citation>
    <scope>NUCLEOTIDE SEQUENCE</scope>
    <source>
        <strain evidence="3">BED1</strain>
    </source>
</reference>
<feature type="region of interest" description="Disordered" evidence="1">
    <location>
        <begin position="475"/>
        <end position="545"/>
    </location>
</feature>
<dbReference type="GO" id="GO:0010945">
    <property type="term" value="F:coenzyme A diphosphatase activity"/>
    <property type="evidence" value="ECO:0007669"/>
    <property type="project" value="InterPro"/>
</dbReference>
<dbReference type="Proteomes" id="UP001194468">
    <property type="component" value="Unassembled WGS sequence"/>
</dbReference>
<evidence type="ECO:0000313" key="4">
    <source>
        <dbReference type="Proteomes" id="UP001194468"/>
    </source>
</evidence>
<proteinExistence type="predicted"/>
<protein>
    <recommendedName>
        <fullName evidence="2">Nudix hydrolase domain-containing protein</fullName>
    </recommendedName>
</protein>
<dbReference type="InterPro" id="IPR000086">
    <property type="entry name" value="NUDIX_hydrolase_dom"/>
</dbReference>
<feature type="compositionally biased region" description="Basic and acidic residues" evidence="1">
    <location>
        <begin position="374"/>
        <end position="395"/>
    </location>
</feature>
<dbReference type="InterPro" id="IPR045121">
    <property type="entry name" value="CoAse"/>
</dbReference>
<dbReference type="PANTHER" id="PTHR12992:SF45">
    <property type="entry name" value="NUDIX HYDROLASE DOMAIN-CONTAINING PROTEIN"/>
    <property type="match status" value="1"/>
</dbReference>
<dbReference type="SUPFAM" id="SSF55811">
    <property type="entry name" value="Nudix"/>
    <property type="match status" value="1"/>
</dbReference>
<evidence type="ECO:0000313" key="3">
    <source>
        <dbReference type="EMBL" id="KAF8432941.1"/>
    </source>
</evidence>
<dbReference type="CDD" id="cd03426">
    <property type="entry name" value="NUDIX_CoAse_Nudt7"/>
    <property type="match status" value="1"/>
</dbReference>
<accession>A0AAD4BK50</accession>
<keyword evidence="4" id="KW-1185">Reference proteome</keyword>
<reference evidence="3" key="2">
    <citation type="journal article" date="2020" name="Nat. Commun.">
        <title>Large-scale genome sequencing of mycorrhizal fungi provides insights into the early evolution of symbiotic traits.</title>
        <authorList>
            <person name="Miyauchi S."/>
            <person name="Kiss E."/>
            <person name="Kuo A."/>
            <person name="Drula E."/>
            <person name="Kohler A."/>
            <person name="Sanchez-Garcia M."/>
            <person name="Morin E."/>
            <person name="Andreopoulos B."/>
            <person name="Barry K.W."/>
            <person name="Bonito G."/>
            <person name="Buee M."/>
            <person name="Carver A."/>
            <person name="Chen C."/>
            <person name="Cichocki N."/>
            <person name="Clum A."/>
            <person name="Culley D."/>
            <person name="Crous P.W."/>
            <person name="Fauchery L."/>
            <person name="Girlanda M."/>
            <person name="Hayes R.D."/>
            <person name="Keri Z."/>
            <person name="LaButti K."/>
            <person name="Lipzen A."/>
            <person name="Lombard V."/>
            <person name="Magnuson J."/>
            <person name="Maillard F."/>
            <person name="Murat C."/>
            <person name="Nolan M."/>
            <person name="Ohm R.A."/>
            <person name="Pangilinan J."/>
            <person name="Pereira M.F."/>
            <person name="Perotto S."/>
            <person name="Peter M."/>
            <person name="Pfister S."/>
            <person name="Riley R."/>
            <person name="Sitrit Y."/>
            <person name="Stielow J.B."/>
            <person name="Szollosi G."/>
            <person name="Zifcakova L."/>
            <person name="Stursova M."/>
            <person name="Spatafora J.W."/>
            <person name="Tedersoo L."/>
            <person name="Vaario L.M."/>
            <person name="Yamada A."/>
            <person name="Yan M."/>
            <person name="Wang P."/>
            <person name="Xu J."/>
            <person name="Bruns T."/>
            <person name="Baldrian P."/>
            <person name="Vilgalys R."/>
            <person name="Dunand C."/>
            <person name="Henrissat B."/>
            <person name="Grigoriev I.V."/>
            <person name="Hibbett D."/>
            <person name="Nagy L.G."/>
            <person name="Martin F.M."/>
        </authorList>
    </citation>
    <scope>NUCLEOTIDE SEQUENCE</scope>
    <source>
        <strain evidence="3">BED1</strain>
    </source>
</reference>
<feature type="region of interest" description="Disordered" evidence="1">
    <location>
        <begin position="374"/>
        <end position="409"/>
    </location>
</feature>
<dbReference type="Pfam" id="PF00293">
    <property type="entry name" value="NUDIX"/>
    <property type="match status" value="1"/>
</dbReference>
<dbReference type="Gene3D" id="3.90.79.10">
    <property type="entry name" value="Nucleoside Triphosphate Pyrophosphohydrolase"/>
    <property type="match status" value="1"/>
</dbReference>
<dbReference type="EMBL" id="WHUW01000037">
    <property type="protein sequence ID" value="KAF8432941.1"/>
    <property type="molecule type" value="Genomic_DNA"/>
</dbReference>
<dbReference type="PROSITE" id="PS51462">
    <property type="entry name" value="NUDIX"/>
    <property type="match status" value="1"/>
</dbReference>
<gene>
    <name evidence="3" type="ORF">L210DRAFT_960253</name>
</gene>
<feature type="domain" description="Nudix hydrolase" evidence="2">
    <location>
        <begin position="47"/>
        <end position="183"/>
    </location>
</feature>
<feature type="compositionally biased region" description="Low complexity" evidence="1">
    <location>
        <begin position="326"/>
        <end position="335"/>
    </location>
</feature>